<evidence type="ECO:0000256" key="6">
    <source>
        <dbReference type="ARBA" id="ARBA00022676"/>
    </source>
</evidence>
<sequence>MTSFNKAASRPYRVLLATFVSWKLFLLALSLGAYLAGDAYDTSAALAVQPHDDVIDHGSNSGPQHPGLAYHVVGLITRLASWDAIYFTSIARRGYRIEQEWAFGAGLPGVVRGLLGALEYVGILSKLDPSSHGALRETLAALFVTNTSHIFSVFFFYHLTITLWPNRPFFALTSSVLHIFSPAGLFLSAPYAESCFAALAFAGWLLLARSCRSEDNALLRDTYIVLAGVVFGLATVFRSNGVLNGIPFAWEMVRLLPRLGHRPVDTMRRLLALGVGGVCVALGSVVPQAVAWMRFCSDGVGDVRPWCKAYLPSIYAFVQKYYWGVGFLQYWRLPNLPLFLLAAPMITIMLRSATNYLTQPQTFVSSKPAESARLLRLIQSTAAAQAMLAVLAVTNYHVQIITRISSGYPLWYWWVAEQLSNKKSLGHVIIVFMIMYASIQGVLFASFLPPA</sequence>
<comment type="subcellular location">
    <subcellularLocation>
        <location evidence="1 12">Endoplasmic reticulum membrane</location>
        <topology evidence="1 12">Multi-pass membrane protein</topology>
    </subcellularLocation>
</comment>
<feature type="transmembrane region" description="Helical" evidence="12">
    <location>
        <begin position="428"/>
        <end position="448"/>
    </location>
</feature>
<evidence type="ECO:0000256" key="9">
    <source>
        <dbReference type="ARBA" id="ARBA00022824"/>
    </source>
</evidence>
<dbReference type="PANTHER" id="PTHR12468">
    <property type="entry name" value="GPI MANNOSYLTRANSFERASE 2"/>
    <property type="match status" value="1"/>
</dbReference>
<dbReference type="GO" id="GO:0004376">
    <property type="term" value="F:GPI mannosyltransferase activity"/>
    <property type="evidence" value="ECO:0007669"/>
    <property type="project" value="InterPro"/>
</dbReference>
<comment type="similarity">
    <text evidence="3 12">Belongs to the PIGV family.</text>
</comment>
<keyword evidence="9 12" id="KW-0256">Endoplasmic reticulum</keyword>
<accession>G0SA04</accession>
<feature type="transmembrane region" description="Helical" evidence="12">
    <location>
        <begin position="138"/>
        <end position="157"/>
    </location>
</feature>
<keyword evidence="11 12" id="KW-0472">Membrane</keyword>
<feature type="transmembrane region" description="Helical" evidence="12">
    <location>
        <begin position="68"/>
        <end position="89"/>
    </location>
</feature>
<dbReference type="OrthoDB" id="10252502at2759"/>
<dbReference type="UniPathway" id="UPA00196"/>
<keyword evidence="10 12" id="KW-1133">Transmembrane helix</keyword>
<gene>
    <name evidence="13" type="ORF">CTHT_0040540</name>
</gene>
<evidence type="ECO:0000256" key="10">
    <source>
        <dbReference type="ARBA" id="ARBA00022989"/>
    </source>
</evidence>
<evidence type="ECO:0000256" key="3">
    <source>
        <dbReference type="ARBA" id="ARBA00008698"/>
    </source>
</evidence>
<evidence type="ECO:0000256" key="1">
    <source>
        <dbReference type="ARBA" id="ARBA00004477"/>
    </source>
</evidence>
<evidence type="ECO:0000256" key="11">
    <source>
        <dbReference type="ARBA" id="ARBA00023136"/>
    </source>
</evidence>
<dbReference type="EC" id="2.4.1.-" evidence="12"/>
<dbReference type="GO" id="GO:0005789">
    <property type="term" value="C:endoplasmic reticulum membrane"/>
    <property type="evidence" value="ECO:0007669"/>
    <property type="project" value="UniProtKB-SubCell"/>
</dbReference>
<dbReference type="HOGENOM" id="CLU_029048_0_0_1"/>
<dbReference type="RefSeq" id="XP_006694461.1">
    <property type="nucleotide sequence ID" value="XM_006694398.1"/>
</dbReference>
<name>G0SA04_CHATD</name>
<keyword evidence="8 12" id="KW-0812">Transmembrane</keyword>
<dbReference type="STRING" id="759272.G0SA04"/>
<keyword evidence="14" id="KW-1185">Reference proteome</keyword>
<dbReference type="InterPro" id="IPR007315">
    <property type="entry name" value="PIG-V/Gpi18"/>
</dbReference>
<keyword evidence="7 12" id="KW-0808">Transferase</keyword>
<dbReference type="GeneID" id="18258092"/>
<proteinExistence type="inferred from homology"/>
<feature type="transmembrane region" description="Helical" evidence="12">
    <location>
        <begin position="12"/>
        <end position="36"/>
    </location>
</feature>
<evidence type="ECO:0000256" key="8">
    <source>
        <dbReference type="ARBA" id="ARBA00022692"/>
    </source>
</evidence>
<evidence type="ECO:0000313" key="13">
    <source>
        <dbReference type="EMBL" id="EGS19576.1"/>
    </source>
</evidence>
<dbReference type="EMBL" id="GL988043">
    <property type="protein sequence ID" value="EGS19576.1"/>
    <property type="molecule type" value="Genomic_DNA"/>
</dbReference>
<dbReference type="GO" id="GO:0000009">
    <property type="term" value="F:alpha-1,6-mannosyltransferase activity"/>
    <property type="evidence" value="ECO:0007669"/>
    <property type="project" value="InterPro"/>
</dbReference>
<comment type="function">
    <text evidence="12">Mannosyltransferase involved in glycosylphosphatidylinositol-anchor biosynthesis.</text>
</comment>
<feature type="transmembrane region" description="Helical" evidence="12">
    <location>
        <begin position="270"/>
        <end position="293"/>
    </location>
</feature>
<evidence type="ECO:0000256" key="5">
    <source>
        <dbReference type="ARBA" id="ARBA00022502"/>
    </source>
</evidence>
<dbReference type="GO" id="GO:0006506">
    <property type="term" value="P:GPI anchor biosynthetic process"/>
    <property type="evidence" value="ECO:0007669"/>
    <property type="project" value="UniProtKB-UniPathway"/>
</dbReference>
<dbReference type="AlphaFoldDB" id="G0SA04"/>
<feature type="transmembrane region" description="Helical" evidence="12">
    <location>
        <begin position="191"/>
        <end position="211"/>
    </location>
</feature>
<evidence type="ECO:0000256" key="4">
    <source>
        <dbReference type="ARBA" id="ARBA00013795"/>
    </source>
</evidence>
<dbReference type="KEGG" id="cthr:CTHT_0040540"/>
<keyword evidence="6 12" id="KW-0328">Glycosyltransferase</keyword>
<evidence type="ECO:0000256" key="12">
    <source>
        <dbReference type="RuleBase" id="RU363112"/>
    </source>
</evidence>
<feature type="transmembrane region" description="Helical" evidence="12">
    <location>
        <begin position="335"/>
        <end position="353"/>
    </location>
</feature>
<dbReference type="PANTHER" id="PTHR12468:SF2">
    <property type="entry name" value="GPI MANNOSYLTRANSFERASE 2"/>
    <property type="match status" value="1"/>
</dbReference>
<evidence type="ECO:0000256" key="7">
    <source>
        <dbReference type="ARBA" id="ARBA00022679"/>
    </source>
</evidence>
<reference evidence="13 14" key="1">
    <citation type="journal article" date="2011" name="Cell">
        <title>Insight into structure and assembly of the nuclear pore complex by utilizing the genome of a eukaryotic thermophile.</title>
        <authorList>
            <person name="Amlacher S."/>
            <person name="Sarges P."/>
            <person name="Flemming D."/>
            <person name="van Noort V."/>
            <person name="Kunze R."/>
            <person name="Devos D.P."/>
            <person name="Arumugam M."/>
            <person name="Bork P."/>
            <person name="Hurt E."/>
        </authorList>
    </citation>
    <scope>NUCLEOTIDE SEQUENCE [LARGE SCALE GENOMIC DNA]</scope>
    <source>
        <strain evidence="14">DSM 1495 / CBS 144.50 / IMI 039719</strain>
    </source>
</reference>
<dbReference type="Proteomes" id="UP000008066">
    <property type="component" value="Unassembled WGS sequence"/>
</dbReference>
<feature type="transmembrane region" description="Helical" evidence="12">
    <location>
        <begin position="223"/>
        <end position="250"/>
    </location>
</feature>
<dbReference type="Pfam" id="PF04188">
    <property type="entry name" value="Mannosyl_trans2"/>
    <property type="match status" value="1"/>
</dbReference>
<dbReference type="OMA" id="GALFIWC"/>
<protein>
    <recommendedName>
        <fullName evidence="4 12">GPI mannosyltransferase 2</fullName>
        <ecNumber evidence="12">2.4.1.-</ecNumber>
    </recommendedName>
</protein>
<feature type="transmembrane region" description="Helical" evidence="12">
    <location>
        <begin position="101"/>
        <end position="118"/>
    </location>
</feature>
<comment type="pathway">
    <text evidence="2 12">Glycolipid biosynthesis; glycosylphosphatidylinositol-anchor biosynthesis.</text>
</comment>
<evidence type="ECO:0000313" key="14">
    <source>
        <dbReference type="Proteomes" id="UP000008066"/>
    </source>
</evidence>
<evidence type="ECO:0000256" key="2">
    <source>
        <dbReference type="ARBA" id="ARBA00004687"/>
    </source>
</evidence>
<dbReference type="eggNOG" id="KOG2647">
    <property type="taxonomic scope" value="Eukaryota"/>
</dbReference>
<dbReference type="GO" id="GO:0031501">
    <property type="term" value="C:mannosyltransferase complex"/>
    <property type="evidence" value="ECO:0007669"/>
    <property type="project" value="TreeGrafter"/>
</dbReference>
<organism evidence="14">
    <name type="scientific">Chaetomium thermophilum (strain DSM 1495 / CBS 144.50 / IMI 039719)</name>
    <name type="common">Thermochaetoides thermophila</name>
    <dbReference type="NCBI Taxonomy" id="759272"/>
    <lineage>
        <taxon>Eukaryota</taxon>
        <taxon>Fungi</taxon>
        <taxon>Dikarya</taxon>
        <taxon>Ascomycota</taxon>
        <taxon>Pezizomycotina</taxon>
        <taxon>Sordariomycetes</taxon>
        <taxon>Sordariomycetidae</taxon>
        <taxon>Sordariales</taxon>
        <taxon>Chaetomiaceae</taxon>
        <taxon>Thermochaetoides</taxon>
    </lineage>
</organism>
<keyword evidence="5 12" id="KW-0337">GPI-anchor biosynthesis</keyword>